<dbReference type="EMBL" id="BARV01032705">
    <property type="protein sequence ID" value="GAI37046.1"/>
    <property type="molecule type" value="Genomic_DNA"/>
</dbReference>
<evidence type="ECO:0000259" key="1">
    <source>
        <dbReference type="Pfam" id="PF08241"/>
    </source>
</evidence>
<dbReference type="Gene3D" id="3.40.50.150">
    <property type="entry name" value="Vaccinia Virus protein VP39"/>
    <property type="match status" value="1"/>
</dbReference>
<name>X1P3N6_9ZZZZ</name>
<dbReference type="SUPFAM" id="SSF53335">
    <property type="entry name" value="S-adenosyl-L-methionine-dependent methyltransferases"/>
    <property type="match status" value="1"/>
</dbReference>
<feature type="non-terminal residue" evidence="2">
    <location>
        <position position="1"/>
    </location>
</feature>
<dbReference type="Pfam" id="PF08241">
    <property type="entry name" value="Methyltransf_11"/>
    <property type="match status" value="1"/>
</dbReference>
<dbReference type="InterPro" id="IPR029063">
    <property type="entry name" value="SAM-dependent_MTases_sf"/>
</dbReference>
<dbReference type="CDD" id="cd02440">
    <property type="entry name" value="AdoMet_MTases"/>
    <property type="match status" value="1"/>
</dbReference>
<dbReference type="AlphaFoldDB" id="X1P3N6"/>
<organism evidence="2">
    <name type="scientific">marine sediment metagenome</name>
    <dbReference type="NCBI Taxonomy" id="412755"/>
    <lineage>
        <taxon>unclassified sequences</taxon>
        <taxon>metagenomes</taxon>
        <taxon>ecological metagenomes</taxon>
    </lineage>
</organism>
<comment type="caution">
    <text evidence="2">The sequence shown here is derived from an EMBL/GenBank/DDBJ whole genome shotgun (WGS) entry which is preliminary data.</text>
</comment>
<dbReference type="PANTHER" id="PTHR43861">
    <property type="entry name" value="TRANS-ACONITATE 2-METHYLTRANSFERASE-RELATED"/>
    <property type="match status" value="1"/>
</dbReference>
<proteinExistence type="predicted"/>
<dbReference type="PANTHER" id="PTHR43861:SF1">
    <property type="entry name" value="TRANS-ACONITATE 2-METHYLTRANSFERASE"/>
    <property type="match status" value="1"/>
</dbReference>
<dbReference type="GO" id="GO:0008757">
    <property type="term" value="F:S-adenosylmethionine-dependent methyltransferase activity"/>
    <property type="evidence" value="ECO:0007669"/>
    <property type="project" value="InterPro"/>
</dbReference>
<sequence length="192" mass="22123">ILEAGCGTGNLALKIKERGGDVVGLDYCKEALDIYKGKHKDAKVVLADLAKKLPFPDNYFNKIACNNTLYAIPQEKRPSTLREFYRILKPAGKVVISNPHKAAKPFRIYWNHIKASSQIHGLIKTFNNIIIMSIPTLKMFYFNYLILKERKKSFLEENEQVQLLRKANFREISENILIYAEQNILNIGYKFN</sequence>
<protein>
    <recommendedName>
        <fullName evidence="1">Methyltransferase type 11 domain-containing protein</fullName>
    </recommendedName>
</protein>
<feature type="domain" description="Methyltransferase type 11" evidence="1">
    <location>
        <begin position="2"/>
        <end position="96"/>
    </location>
</feature>
<reference evidence="2" key="1">
    <citation type="journal article" date="2014" name="Front. Microbiol.">
        <title>High frequency of phylogenetically diverse reductive dehalogenase-homologous genes in deep subseafloor sedimentary metagenomes.</title>
        <authorList>
            <person name="Kawai M."/>
            <person name="Futagami T."/>
            <person name="Toyoda A."/>
            <person name="Takaki Y."/>
            <person name="Nishi S."/>
            <person name="Hori S."/>
            <person name="Arai W."/>
            <person name="Tsubouchi T."/>
            <person name="Morono Y."/>
            <person name="Uchiyama I."/>
            <person name="Ito T."/>
            <person name="Fujiyama A."/>
            <person name="Inagaki F."/>
            <person name="Takami H."/>
        </authorList>
    </citation>
    <scope>NUCLEOTIDE SEQUENCE</scope>
    <source>
        <strain evidence="2">Expedition CK06-06</strain>
    </source>
</reference>
<gene>
    <name evidence="2" type="ORF">S06H3_51529</name>
</gene>
<dbReference type="InterPro" id="IPR013216">
    <property type="entry name" value="Methyltransf_11"/>
</dbReference>
<evidence type="ECO:0000313" key="2">
    <source>
        <dbReference type="EMBL" id="GAI37046.1"/>
    </source>
</evidence>
<accession>X1P3N6</accession>